<evidence type="ECO:0000313" key="3">
    <source>
        <dbReference type="Proteomes" id="UP000256388"/>
    </source>
</evidence>
<organism evidence="2 3">
    <name type="scientific">Pelolinea submarina</name>
    <dbReference type="NCBI Taxonomy" id="913107"/>
    <lineage>
        <taxon>Bacteria</taxon>
        <taxon>Bacillati</taxon>
        <taxon>Chloroflexota</taxon>
        <taxon>Anaerolineae</taxon>
        <taxon>Anaerolineales</taxon>
        <taxon>Anaerolineaceae</taxon>
        <taxon>Pelolinea</taxon>
    </lineage>
</organism>
<sequence length="227" mass="25488">MEDIGISLIVIVFTGVLIGVIFYLVNLKRKTTEKVIRDLAAQKGWEYEPFKETLSWGYRLRSPQWILESVTETTGNSAELNQNNAAQFTRLSTSLFHIPGHLLINPHAAGSRLLNAMQLELAQRAASFFSSGVIDNLEEIHSGSSNLREHYSILGQPDCDTSSLFSPQVENGLLNWKGERPWIRIGKDGMQIEIRNKNIQKPEEIGELVNLADSLIASSKKIKQNKK</sequence>
<dbReference type="AlphaFoldDB" id="A0A3E0AHD2"/>
<accession>A0A3E0AHD2</accession>
<proteinExistence type="predicted"/>
<keyword evidence="3" id="KW-1185">Reference proteome</keyword>
<gene>
    <name evidence="2" type="ORF">DFR64_0903</name>
</gene>
<dbReference type="RefSeq" id="WP_116224180.1">
    <property type="nucleotide sequence ID" value="NZ_AP018437.1"/>
</dbReference>
<feature type="transmembrane region" description="Helical" evidence="1">
    <location>
        <begin position="6"/>
        <end position="25"/>
    </location>
</feature>
<dbReference type="EMBL" id="QUMS01000001">
    <property type="protein sequence ID" value="REG11031.1"/>
    <property type="molecule type" value="Genomic_DNA"/>
</dbReference>
<keyword evidence="1" id="KW-1133">Transmembrane helix</keyword>
<keyword evidence="1" id="KW-0812">Transmembrane</keyword>
<dbReference type="Proteomes" id="UP000256388">
    <property type="component" value="Unassembled WGS sequence"/>
</dbReference>
<evidence type="ECO:0000313" key="2">
    <source>
        <dbReference type="EMBL" id="REG11031.1"/>
    </source>
</evidence>
<comment type="caution">
    <text evidence="2">The sequence shown here is derived from an EMBL/GenBank/DDBJ whole genome shotgun (WGS) entry which is preliminary data.</text>
</comment>
<name>A0A3E0AHD2_9CHLR</name>
<reference evidence="2 3" key="1">
    <citation type="submission" date="2018-08" db="EMBL/GenBank/DDBJ databases">
        <title>Genomic Encyclopedia of Type Strains, Phase IV (KMG-IV): sequencing the most valuable type-strain genomes for metagenomic binning, comparative biology and taxonomic classification.</title>
        <authorList>
            <person name="Goeker M."/>
        </authorList>
    </citation>
    <scope>NUCLEOTIDE SEQUENCE [LARGE SCALE GENOMIC DNA]</scope>
    <source>
        <strain evidence="2 3">DSM 23923</strain>
    </source>
</reference>
<evidence type="ECO:0000256" key="1">
    <source>
        <dbReference type="SAM" id="Phobius"/>
    </source>
</evidence>
<keyword evidence="1" id="KW-0472">Membrane</keyword>
<protein>
    <submittedName>
        <fullName evidence="2">Uncharacterized protein</fullName>
    </submittedName>
</protein>